<evidence type="ECO:0000313" key="5">
    <source>
        <dbReference type="EMBL" id="MCU0105681.1"/>
    </source>
</evidence>
<organism evidence="5 6">
    <name type="scientific">Paracholeplasma vituli</name>
    <dbReference type="NCBI Taxonomy" id="69473"/>
    <lineage>
        <taxon>Bacteria</taxon>
        <taxon>Bacillati</taxon>
        <taxon>Mycoplasmatota</taxon>
        <taxon>Mollicutes</taxon>
        <taxon>Acholeplasmatales</taxon>
        <taxon>Acholeplasmataceae</taxon>
        <taxon>Paracholeplasma</taxon>
    </lineage>
</organism>
<evidence type="ECO:0000259" key="4">
    <source>
        <dbReference type="Pfam" id="PF01765"/>
    </source>
</evidence>
<dbReference type="SUPFAM" id="SSF55194">
    <property type="entry name" value="Ribosome recycling factor, RRF"/>
    <property type="match status" value="1"/>
</dbReference>
<comment type="similarity">
    <text evidence="1 3">Belongs to the RRF family.</text>
</comment>
<gene>
    <name evidence="3 5" type="primary">frr</name>
    <name evidence="5" type="ORF">N7603_08425</name>
</gene>
<dbReference type="PANTHER" id="PTHR20982">
    <property type="entry name" value="RIBOSOME RECYCLING FACTOR"/>
    <property type="match status" value="1"/>
</dbReference>
<dbReference type="HAMAP" id="MF_00040">
    <property type="entry name" value="RRF"/>
    <property type="match status" value="1"/>
</dbReference>
<comment type="function">
    <text evidence="3">Responsible for the release of ribosomes from messenger RNA at the termination of protein biosynthesis. May increase the efficiency of translation by recycling ribosomes from one round of translation to another.</text>
</comment>
<dbReference type="CDD" id="cd00520">
    <property type="entry name" value="RRF"/>
    <property type="match status" value="1"/>
</dbReference>
<dbReference type="Gene3D" id="1.10.132.20">
    <property type="entry name" value="Ribosome-recycling factor"/>
    <property type="match status" value="1"/>
</dbReference>
<evidence type="ECO:0000256" key="1">
    <source>
        <dbReference type="ARBA" id="ARBA00005912"/>
    </source>
</evidence>
<dbReference type="InterPro" id="IPR036191">
    <property type="entry name" value="RRF_sf"/>
</dbReference>
<accession>A0ABT2PXJ4</accession>
<dbReference type="Gene3D" id="3.30.1360.40">
    <property type="match status" value="1"/>
</dbReference>
<reference evidence="6" key="1">
    <citation type="submission" date="2023-07" db="EMBL/GenBank/DDBJ databases">
        <title>Novel Mycoplasma species identified in domestic and wild animals.</title>
        <authorList>
            <person name="Volokhov D.V."/>
            <person name="Furtak V.A."/>
            <person name="Zagorodnyaya T.A."/>
        </authorList>
    </citation>
    <scope>NUCLEOTIDE SEQUENCE [LARGE SCALE GENOMIC DNA]</scope>
    <source>
        <strain evidence="6">92-19</strain>
    </source>
</reference>
<dbReference type="Pfam" id="PF01765">
    <property type="entry name" value="RRF"/>
    <property type="match status" value="1"/>
</dbReference>
<dbReference type="Proteomes" id="UP001209076">
    <property type="component" value="Unassembled WGS sequence"/>
</dbReference>
<dbReference type="InterPro" id="IPR023584">
    <property type="entry name" value="Ribosome_recyc_fac_dom"/>
</dbReference>
<protein>
    <recommendedName>
        <fullName evidence="3">Ribosome-recycling factor</fullName>
        <shortName evidence="3">RRF</shortName>
    </recommendedName>
    <alternativeName>
        <fullName evidence="3">Ribosome-releasing factor</fullName>
    </alternativeName>
</protein>
<dbReference type="EMBL" id="JAOEGN010000022">
    <property type="protein sequence ID" value="MCU0105681.1"/>
    <property type="molecule type" value="Genomic_DNA"/>
</dbReference>
<evidence type="ECO:0000313" key="6">
    <source>
        <dbReference type="Proteomes" id="UP001209076"/>
    </source>
</evidence>
<keyword evidence="3" id="KW-0963">Cytoplasm</keyword>
<sequence length="184" mass="20791">MNEQADLLLLEAEEKMEKSIHALQHDFSSIRTGRANPALLDVVMIEYYGVDSPIKQIASISVPEGNQLYIKPFDRGTLKKIETAIQASALGLQPQNDGVGIRLVLPQLTTERRKELAKQAEKLAEHGKIAVRNIRRETNEHIKKLDLTEDAEHGYIEDVQTLTDKFIEKVDHVTKIKIDEIMAI</sequence>
<dbReference type="NCBIfam" id="TIGR00496">
    <property type="entry name" value="frr"/>
    <property type="match status" value="1"/>
</dbReference>
<dbReference type="PANTHER" id="PTHR20982:SF3">
    <property type="entry name" value="MITOCHONDRIAL RIBOSOME RECYCLING FACTOR PSEUDO 1"/>
    <property type="match status" value="1"/>
</dbReference>
<keyword evidence="2 3" id="KW-0648">Protein biosynthesis</keyword>
<evidence type="ECO:0000256" key="2">
    <source>
        <dbReference type="ARBA" id="ARBA00022917"/>
    </source>
</evidence>
<dbReference type="RefSeq" id="WP_262097000.1">
    <property type="nucleotide sequence ID" value="NZ_JAOEGN010000022.1"/>
</dbReference>
<evidence type="ECO:0000256" key="3">
    <source>
        <dbReference type="HAMAP-Rule" id="MF_00040"/>
    </source>
</evidence>
<comment type="caution">
    <text evidence="5">The sequence shown here is derived from an EMBL/GenBank/DDBJ whole genome shotgun (WGS) entry which is preliminary data.</text>
</comment>
<comment type="subcellular location">
    <subcellularLocation>
        <location evidence="3">Cytoplasm</location>
    </subcellularLocation>
</comment>
<name>A0ABT2PXJ4_9MOLU</name>
<feature type="domain" description="Ribosome recycling factor" evidence="4">
    <location>
        <begin position="23"/>
        <end position="182"/>
    </location>
</feature>
<proteinExistence type="inferred from homology"/>
<dbReference type="InterPro" id="IPR002661">
    <property type="entry name" value="Ribosome_recyc_fac"/>
</dbReference>
<keyword evidence="6" id="KW-1185">Reference proteome</keyword>